<dbReference type="Gene3D" id="2.20.25.530">
    <property type="match status" value="1"/>
</dbReference>
<dbReference type="GO" id="GO:0005654">
    <property type="term" value="C:nucleoplasm"/>
    <property type="evidence" value="ECO:0007669"/>
    <property type="project" value="TreeGrafter"/>
</dbReference>
<comment type="caution">
    <text evidence="2">The sequence shown here is derived from an EMBL/GenBank/DDBJ whole genome shotgun (WGS) entry which is preliminary data.</text>
</comment>
<dbReference type="GO" id="GO:0006401">
    <property type="term" value="P:RNA catabolic process"/>
    <property type="evidence" value="ECO:0007669"/>
    <property type="project" value="TreeGrafter"/>
</dbReference>
<dbReference type="PANTHER" id="PTHR13383">
    <property type="entry name" value="RIBONUCLEASE H2 SUBUNIT B"/>
    <property type="match status" value="1"/>
</dbReference>
<keyword evidence="3" id="KW-1185">Reference proteome</keyword>
<dbReference type="OrthoDB" id="29098at2759"/>
<feature type="domain" description="Rnh202 triple barrel" evidence="1">
    <location>
        <begin position="25"/>
        <end position="78"/>
    </location>
</feature>
<dbReference type="Gene3D" id="1.10.20.120">
    <property type="match status" value="1"/>
</dbReference>
<organism evidence="2 3">
    <name type="scientific">Paragonimus westermani</name>
    <dbReference type="NCBI Taxonomy" id="34504"/>
    <lineage>
        <taxon>Eukaryota</taxon>
        <taxon>Metazoa</taxon>
        <taxon>Spiralia</taxon>
        <taxon>Lophotrochozoa</taxon>
        <taxon>Platyhelminthes</taxon>
        <taxon>Trematoda</taxon>
        <taxon>Digenea</taxon>
        <taxon>Plagiorchiida</taxon>
        <taxon>Troglotremata</taxon>
        <taxon>Troglotrematidae</taxon>
        <taxon>Paragonimus</taxon>
    </lineage>
</organism>
<dbReference type="Pfam" id="PF17745">
    <property type="entry name" value="Ydr279_N"/>
    <property type="match status" value="1"/>
</dbReference>
<protein>
    <recommendedName>
        <fullName evidence="1">Rnh202 triple barrel domain-containing protein</fullName>
    </recommendedName>
</protein>
<dbReference type="Proteomes" id="UP000699462">
    <property type="component" value="Unassembled WGS sequence"/>
</dbReference>
<evidence type="ECO:0000259" key="1">
    <source>
        <dbReference type="Pfam" id="PF17745"/>
    </source>
</evidence>
<accession>A0A8T0D7I0</accession>
<evidence type="ECO:0000313" key="3">
    <source>
        <dbReference type="Proteomes" id="UP000699462"/>
    </source>
</evidence>
<dbReference type="EMBL" id="JTDF01010624">
    <property type="protein sequence ID" value="KAF8563805.1"/>
    <property type="molecule type" value="Genomic_DNA"/>
</dbReference>
<name>A0A8T0D7I0_9TREM</name>
<reference evidence="2 3" key="1">
    <citation type="submission" date="2019-07" db="EMBL/GenBank/DDBJ databases">
        <title>Annotation for the trematode Paragonimus westermani.</title>
        <authorList>
            <person name="Choi Y.-J."/>
        </authorList>
    </citation>
    <scope>NUCLEOTIDE SEQUENCE [LARGE SCALE GENOMIC DNA]</scope>
    <source>
        <strain evidence="2">180907_Pwestermani</strain>
    </source>
</reference>
<gene>
    <name evidence="2" type="ORF">P879_11676</name>
</gene>
<dbReference type="PANTHER" id="PTHR13383:SF11">
    <property type="entry name" value="RIBONUCLEASE H2 SUBUNIT B"/>
    <property type="match status" value="1"/>
</dbReference>
<proteinExistence type="predicted"/>
<dbReference type="AlphaFoldDB" id="A0A8T0D7I0"/>
<dbReference type="InterPro" id="IPR041195">
    <property type="entry name" value="Rnh202_N"/>
</dbReference>
<evidence type="ECO:0000313" key="2">
    <source>
        <dbReference type="EMBL" id="KAF8563805.1"/>
    </source>
</evidence>
<sequence>MHNAGVIFVSDEKLVSDFGRCFLVRYAHPRSGQPTLFLWNKVTGRLYELQRLADACRSWFISSKIKTEGSLYLCTLFDPLFLFINLLMAKSQYTTLTSLLMDKANLSSLLSHQDLLEKRLDNICDTKSEPLLI</sequence>
<dbReference type="GO" id="GO:0032299">
    <property type="term" value="C:ribonuclease H2 complex"/>
    <property type="evidence" value="ECO:0007669"/>
    <property type="project" value="InterPro"/>
</dbReference>
<dbReference type="InterPro" id="IPR040456">
    <property type="entry name" value="RNase_H2_suB"/>
</dbReference>